<evidence type="ECO:0000313" key="8">
    <source>
        <dbReference type="EMBL" id="GAM63367.1"/>
    </source>
</evidence>
<evidence type="ECO:0000256" key="6">
    <source>
        <dbReference type="PIRSR" id="PIRSR617867-1"/>
    </source>
</evidence>
<dbReference type="Gene3D" id="3.40.50.2300">
    <property type="match status" value="1"/>
</dbReference>
<reference evidence="8 9" key="1">
    <citation type="submission" date="2015-01" db="EMBL/GenBank/DDBJ databases">
        <title>Vibrio sp. C5 JCM 19232 whole genome shotgun sequence.</title>
        <authorList>
            <person name="Sawabe T."/>
            <person name="Meirelles P."/>
            <person name="Feng G."/>
            <person name="Sayaka M."/>
            <person name="Hattori M."/>
            <person name="Ohkuma M."/>
        </authorList>
    </citation>
    <scope>NUCLEOTIDE SEQUENCE [LARGE SCALE GENOMIC DNA]</scope>
    <source>
        <strain evidence="8 9">JCM19232</strain>
    </source>
</reference>
<dbReference type="AlphaFoldDB" id="A0A0B8PFI0"/>
<evidence type="ECO:0000256" key="1">
    <source>
        <dbReference type="ARBA" id="ARBA00011063"/>
    </source>
</evidence>
<gene>
    <name evidence="8" type="ORF">JCM19232_1514</name>
</gene>
<feature type="domain" description="Phosphotyrosine protein phosphatase I" evidence="7">
    <location>
        <begin position="3"/>
        <end position="140"/>
    </location>
</feature>
<sequence>MFNKILVVCIGNICRSPIGEEILKQAFPNKQVSSAGLGALVDKGADENSVQVSAVHDYDLLSHKARQITSEMIAENDLILVMEKGHIDAITKLAPAARGKTMLYGHWLNKEIPDPYKKSYEAFEHVYELIDKSAKEWIKRL</sequence>
<evidence type="ECO:0000259" key="7">
    <source>
        <dbReference type="SMART" id="SM00226"/>
    </source>
</evidence>
<dbReference type="InterPro" id="IPR023485">
    <property type="entry name" value="Ptyr_pPase"/>
</dbReference>
<dbReference type="InterPro" id="IPR017867">
    <property type="entry name" value="Tyr_phospatase_low_mol_wt"/>
</dbReference>
<name>A0A0B8PFI0_9VIBR</name>
<comment type="catalytic activity">
    <reaction evidence="5">
        <text>O-phospho-L-tyrosyl-[protein] + H2O = L-tyrosyl-[protein] + phosphate</text>
        <dbReference type="Rhea" id="RHEA:10684"/>
        <dbReference type="Rhea" id="RHEA-COMP:10136"/>
        <dbReference type="Rhea" id="RHEA-COMP:20101"/>
        <dbReference type="ChEBI" id="CHEBI:15377"/>
        <dbReference type="ChEBI" id="CHEBI:43474"/>
        <dbReference type="ChEBI" id="CHEBI:46858"/>
        <dbReference type="ChEBI" id="CHEBI:61978"/>
        <dbReference type="EC" id="3.1.3.48"/>
    </reaction>
</comment>
<dbReference type="FunFam" id="3.40.50.2300:FF:000041">
    <property type="entry name" value="Low molecular weight protein-tyrosine-phosphatase"/>
    <property type="match status" value="1"/>
</dbReference>
<dbReference type="CDD" id="cd16343">
    <property type="entry name" value="LMWPTP"/>
    <property type="match status" value="1"/>
</dbReference>
<dbReference type="InterPro" id="IPR050438">
    <property type="entry name" value="LMW_PTPase"/>
</dbReference>
<accession>A0A0B8PFI0</accession>
<dbReference type="PANTHER" id="PTHR11717:SF31">
    <property type="entry name" value="LOW MOLECULAR WEIGHT PROTEIN-TYROSINE-PHOSPHATASE ETP-RELATED"/>
    <property type="match status" value="1"/>
</dbReference>
<dbReference type="Proteomes" id="UP000031670">
    <property type="component" value="Unassembled WGS sequence"/>
</dbReference>
<keyword evidence="3" id="KW-0378">Hydrolase</keyword>
<evidence type="ECO:0000256" key="5">
    <source>
        <dbReference type="ARBA" id="ARBA00051722"/>
    </source>
</evidence>
<dbReference type="EMBL" id="BBSA01000008">
    <property type="protein sequence ID" value="GAM63367.1"/>
    <property type="molecule type" value="Genomic_DNA"/>
</dbReference>
<evidence type="ECO:0000313" key="9">
    <source>
        <dbReference type="Proteomes" id="UP000031670"/>
    </source>
</evidence>
<dbReference type="GO" id="GO:0004725">
    <property type="term" value="F:protein tyrosine phosphatase activity"/>
    <property type="evidence" value="ECO:0007669"/>
    <property type="project" value="UniProtKB-EC"/>
</dbReference>
<feature type="active site" evidence="6">
    <location>
        <position position="15"/>
    </location>
</feature>
<keyword evidence="4" id="KW-0904">Protein phosphatase</keyword>
<reference evidence="8 9" key="2">
    <citation type="submission" date="2015-01" db="EMBL/GenBank/DDBJ databases">
        <authorList>
            <consortium name="NBRP consortium"/>
            <person name="Sawabe T."/>
            <person name="Meirelles P."/>
            <person name="Feng G."/>
            <person name="Sayaka M."/>
            <person name="Hattori M."/>
            <person name="Ohkuma M."/>
        </authorList>
    </citation>
    <scope>NUCLEOTIDE SEQUENCE [LARGE SCALE GENOMIC DNA]</scope>
    <source>
        <strain evidence="8 9">JCM19232</strain>
    </source>
</reference>
<dbReference type="InterPro" id="IPR036196">
    <property type="entry name" value="Ptyr_pPase_sf"/>
</dbReference>
<dbReference type="Pfam" id="PF01451">
    <property type="entry name" value="LMWPc"/>
    <property type="match status" value="1"/>
</dbReference>
<protein>
    <recommendedName>
        <fullName evidence="2">protein-tyrosine-phosphatase</fullName>
        <ecNumber evidence="2">3.1.3.48</ecNumber>
    </recommendedName>
</protein>
<comment type="caution">
    <text evidence="8">The sequence shown here is derived from an EMBL/GenBank/DDBJ whole genome shotgun (WGS) entry which is preliminary data.</text>
</comment>
<dbReference type="SMART" id="SM00226">
    <property type="entry name" value="LMWPc"/>
    <property type="match status" value="1"/>
</dbReference>
<dbReference type="PANTHER" id="PTHR11717">
    <property type="entry name" value="LOW MOLECULAR WEIGHT PROTEIN TYROSINE PHOSPHATASE"/>
    <property type="match status" value="1"/>
</dbReference>
<organism evidence="8 9">
    <name type="scientific">Vibrio ishigakensis</name>
    <dbReference type="NCBI Taxonomy" id="1481914"/>
    <lineage>
        <taxon>Bacteria</taxon>
        <taxon>Pseudomonadati</taxon>
        <taxon>Pseudomonadota</taxon>
        <taxon>Gammaproteobacteria</taxon>
        <taxon>Vibrionales</taxon>
        <taxon>Vibrionaceae</taxon>
        <taxon>Vibrio</taxon>
    </lineage>
</organism>
<evidence type="ECO:0000256" key="2">
    <source>
        <dbReference type="ARBA" id="ARBA00013064"/>
    </source>
</evidence>
<evidence type="ECO:0000256" key="3">
    <source>
        <dbReference type="ARBA" id="ARBA00022801"/>
    </source>
</evidence>
<dbReference type="SUPFAM" id="SSF52788">
    <property type="entry name" value="Phosphotyrosine protein phosphatases I"/>
    <property type="match status" value="1"/>
</dbReference>
<dbReference type="EC" id="3.1.3.48" evidence="2"/>
<feature type="active site" description="Nucleophile" evidence="6">
    <location>
        <position position="9"/>
    </location>
</feature>
<comment type="similarity">
    <text evidence="1">Belongs to the low molecular weight phosphotyrosine protein phosphatase family.</text>
</comment>
<proteinExistence type="inferred from homology"/>
<evidence type="ECO:0000256" key="4">
    <source>
        <dbReference type="ARBA" id="ARBA00022912"/>
    </source>
</evidence>
<dbReference type="PRINTS" id="PR00719">
    <property type="entry name" value="LMWPTPASE"/>
</dbReference>
<feature type="active site" description="Proton donor" evidence="6">
    <location>
        <position position="114"/>
    </location>
</feature>